<dbReference type="InterPro" id="IPR009057">
    <property type="entry name" value="Homeodomain-like_sf"/>
</dbReference>
<dbReference type="Pfam" id="PF01418">
    <property type="entry name" value="HTH_6"/>
    <property type="match status" value="1"/>
</dbReference>
<dbReference type="GO" id="GO:0003677">
    <property type="term" value="F:DNA binding"/>
    <property type="evidence" value="ECO:0007669"/>
    <property type="project" value="UniProtKB-KW"/>
</dbReference>
<reference evidence="6 7" key="1">
    <citation type="submission" date="2016-11" db="EMBL/GenBank/DDBJ databases">
        <title>Complete genome sequence of the aerobically denitrifying bacterium Chelatococcus daeguensis TAD1.</title>
        <authorList>
            <person name="Yang Y."/>
            <person name="Huang S."/>
            <person name="Lin E."/>
        </authorList>
    </citation>
    <scope>NUCLEOTIDE SEQUENCE [LARGE SCALE GENOMIC DNA]</scope>
    <source>
        <strain evidence="6 7">TAD1</strain>
    </source>
</reference>
<dbReference type="InterPro" id="IPR035472">
    <property type="entry name" value="RpiR-like_SIS"/>
</dbReference>
<dbReference type="GO" id="GO:1901135">
    <property type="term" value="P:carbohydrate derivative metabolic process"/>
    <property type="evidence" value="ECO:0007669"/>
    <property type="project" value="InterPro"/>
</dbReference>
<dbReference type="AlphaFoldDB" id="A0AAC9JNB6"/>
<keyword evidence="2" id="KW-0238">DNA-binding</keyword>
<gene>
    <name evidence="6" type="ORF">BOQ54_06410</name>
</gene>
<organism evidence="6 7">
    <name type="scientific">Chelatococcus daeguensis</name>
    <dbReference type="NCBI Taxonomy" id="444444"/>
    <lineage>
        <taxon>Bacteria</taxon>
        <taxon>Pseudomonadati</taxon>
        <taxon>Pseudomonadota</taxon>
        <taxon>Alphaproteobacteria</taxon>
        <taxon>Hyphomicrobiales</taxon>
        <taxon>Chelatococcaceae</taxon>
        <taxon>Chelatococcus</taxon>
    </lineage>
</organism>
<evidence type="ECO:0000256" key="3">
    <source>
        <dbReference type="ARBA" id="ARBA00023163"/>
    </source>
</evidence>
<feature type="domain" description="SIS" evidence="5">
    <location>
        <begin position="136"/>
        <end position="272"/>
    </location>
</feature>
<evidence type="ECO:0000259" key="4">
    <source>
        <dbReference type="PROSITE" id="PS51071"/>
    </source>
</evidence>
<dbReference type="PANTHER" id="PTHR30514:SF20">
    <property type="entry name" value="TRANSCRIPTIONAL REGULATOR"/>
    <property type="match status" value="1"/>
</dbReference>
<keyword evidence="3" id="KW-0804">Transcription</keyword>
<dbReference type="InterPro" id="IPR036388">
    <property type="entry name" value="WH-like_DNA-bd_sf"/>
</dbReference>
<evidence type="ECO:0000313" key="7">
    <source>
        <dbReference type="Proteomes" id="UP000182703"/>
    </source>
</evidence>
<dbReference type="InterPro" id="IPR000281">
    <property type="entry name" value="HTH_RpiR"/>
</dbReference>
<evidence type="ECO:0000256" key="1">
    <source>
        <dbReference type="ARBA" id="ARBA00023015"/>
    </source>
</evidence>
<dbReference type="InterPro" id="IPR046348">
    <property type="entry name" value="SIS_dom_sf"/>
</dbReference>
<dbReference type="PROSITE" id="PS51464">
    <property type="entry name" value="SIS"/>
    <property type="match status" value="1"/>
</dbReference>
<dbReference type="GO" id="GO:0097367">
    <property type="term" value="F:carbohydrate derivative binding"/>
    <property type="evidence" value="ECO:0007669"/>
    <property type="project" value="InterPro"/>
</dbReference>
<dbReference type="GO" id="GO:0003700">
    <property type="term" value="F:DNA-binding transcription factor activity"/>
    <property type="evidence" value="ECO:0007669"/>
    <property type="project" value="InterPro"/>
</dbReference>
<dbReference type="KEGG" id="cdq:BOQ54_06410"/>
<proteinExistence type="predicted"/>
<dbReference type="PROSITE" id="PS51071">
    <property type="entry name" value="HTH_RPIR"/>
    <property type="match status" value="1"/>
</dbReference>
<dbReference type="Pfam" id="PF01380">
    <property type="entry name" value="SIS"/>
    <property type="match status" value="1"/>
</dbReference>
<dbReference type="EMBL" id="CP018095">
    <property type="protein sequence ID" value="APF37008.1"/>
    <property type="molecule type" value="Genomic_DNA"/>
</dbReference>
<sequence length="272" mass="29287">MKKPAAPASVDEFQERLVQIADTLPKRLRQCADFVAHNTDRIALSTVAELAAGAGVQPSAFMRFCQLLGFAGFSDMQRLFRDSYGQRWPDYATRLDNLRAEGGQSPSALLAEFIEAGRLSLERLASTVDSEALDAAVAALAAAPTIHVMGMRRAFPVATYLSYAFEKMDIPSILHDGVGKLGRRHAIRPGDVVIAISFAPYTQETIDLAAYARERGNEVVAITDTVTSPLRRLGVHALDVSEVDVGSFRALSATLSLAIALAVAVGAVRQSR</sequence>
<feature type="domain" description="HTH rpiR-type" evidence="4">
    <location>
        <begin position="11"/>
        <end position="87"/>
    </location>
</feature>
<protein>
    <submittedName>
        <fullName evidence="6">RpiR family transcriptional regulator</fullName>
    </submittedName>
</protein>
<dbReference type="CDD" id="cd05013">
    <property type="entry name" value="SIS_RpiR"/>
    <property type="match status" value="1"/>
</dbReference>
<evidence type="ECO:0000259" key="5">
    <source>
        <dbReference type="PROSITE" id="PS51464"/>
    </source>
</evidence>
<accession>A0AAC9JNB6</accession>
<dbReference type="InterPro" id="IPR047640">
    <property type="entry name" value="RpiR-like"/>
</dbReference>
<dbReference type="Gene3D" id="3.40.50.10490">
    <property type="entry name" value="Glucose-6-phosphate isomerase like protein, domain 1"/>
    <property type="match status" value="1"/>
</dbReference>
<dbReference type="Proteomes" id="UP000182703">
    <property type="component" value="Chromosome"/>
</dbReference>
<dbReference type="InterPro" id="IPR001347">
    <property type="entry name" value="SIS_dom"/>
</dbReference>
<dbReference type="SUPFAM" id="SSF53697">
    <property type="entry name" value="SIS domain"/>
    <property type="match status" value="1"/>
</dbReference>
<dbReference type="Gene3D" id="1.10.10.10">
    <property type="entry name" value="Winged helix-like DNA-binding domain superfamily/Winged helix DNA-binding domain"/>
    <property type="match status" value="1"/>
</dbReference>
<evidence type="ECO:0000313" key="6">
    <source>
        <dbReference type="EMBL" id="APF37008.1"/>
    </source>
</evidence>
<dbReference type="SUPFAM" id="SSF46689">
    <property type="entry name" value="Homeodomain-like"/>
    <property type="match status" value="1"/>
</dbReference>
<dbReference type="RefSeq" id="WP_055459130.1">
    <property type="nucleotide sequence ID" value="NZ_CP018095.1"/>
</dbReference>
<name>A0AAC9JNB6_9HYPH</name>
<evidence type="ECO:0000256" key="2">
    <source>
        <dbReference type="ARBA" id="ARBA00023125"/>
    </source>
</evidence>
<keyword evidence="7" id="KW-1185">Reference proteome</keyword>
<keyword evidence="1" id="KW-0805">Transcription regulation</keyword>
<dbReference type="PANTHER" id="PTHR30514">
    <property type="entry name" value="GLUCOKINASE"/>
    <property type="match status" value="1"/>
</dbReference>